<evidence type="ECO:0000256" key="1">
    <source>
        <dbReference type="SAM" id="Phobius"/>
    </source>
</evidence>
<evidence type="ECO:0000313" key="2">
    <source>
        <dbReference type="EMBL" id="KGM93062.1"/>
    </source>
</evidence>
<feature type="transmembrane region" description="Helical" evidence="1">
    <location>
        <begin position="191"/>
        <end position="207"/>
    </location>
</feature>
<accession>A0A0A0HWY5</accession>
<feature type="transmembrane region" description="Helical" evidence="1">
    <location>
        <begin position="127"/>
        <end position="145"/>
    </location>
</feature>
<gene>
    <name evidence="2" type="ORF">Z955_16165</name>
</gene>
<feature type="transmembrane region" description="Helical" evidence="1">
    <location>
        <begin position="152"/>
        <end position="171"/>
    </location>
</feature>
<feature type="transmembrane region" description="Helical" evidence="1">
    <location>
        <begin position="15"/>
        <end position="36"/>
    </location>
</feature>
<dbReference type="AlphaFoldDB" id="A0A0A0HWY5"/>
<reference evidence="2 3" key="1">
    <citation type="submission" date="2014-01" db="EMBL/GenBank/DDBJ databases">
        <title>Plasmidome dynamics in the species complex Clostridium novyi sensu lato converts strains of independent lineages into distinctly different pathogens.</title>
        <authorList>
            <person name="Skarin H."/>
            <person name="Segerman B."/>
        </authorList>
    </citation>
    <scope>NUCLEOTIDE SEQUENCE [LARGE SCALE GENOMIC DNA]</scope>
    <source>
        <strain evidence="2 3">DC5</strain>
    </source>
</reference>
<dbReference type="Proteomes" id="UP000030014">
    <property type="component" value="Unassembled WGS sequence"/>
</dbReference>
<organism evidence="2 3">
    <name type="scientific">Clostridium botulinum C/D str. DC5</name>
    <dbReference type="NCBI Taxonomy" id="1443128"/>
    <lineage>
        <taxon>Bacteria</taxon>
        <taxon>Bacillati</taxon>
        <taxon>Bacillota</taxon>
        <taxon>Clostridia</taxon>
        <taxon>Eubacteriales</taxon>
        <taxon>Clostridiaceae</taxon>
        <taxon>Clostridium</taxon>
    </lineage>
</organism>
<keyword evidence="1" id="KW-0472">Membrane</keyword>
<protein>
    <submittedName>
        <fullName evidence="2">ABC transporter permease</fullName>
    </submittedName>
</protein>
<proteinExistence type="predicted"/>
<comment type="caution">
    <text evidence="2">The sequence shown here is derived from an EMBL/GenBank/DDBJ whole genome shotgun (WGS) entry which is preliminary data.</text>
</comment>
<feature type="transmembrane region" description="Helical" evidence="1">
    <location>
        <begin position="94"/>
        <end position="115"/>
    </location>
</feature>
<sequence length="214" mass="25335">MNLKLIYLSMKNLKVYYFVPLIFLYIVIPILDIGLINMSGNIETAYLSIFAEAEKYIPILSLWWTTFIFKEYIDGDGNEVLYCIGSSNKLKIQHITLIFIWYIIHVSILFLGYSFFLDNVLLEFLKTVIQCFFFSSIAYMLIYTLKSTTISFMFLLIYELLCLFVRCEFIKYMSIFEGEQILSVQLISTKYAVFFLVGILFLLIGMYKNKRFYY</sequence>
<dbReference type="EMBL" id="JDRY01000174">
    <property type="protein sequence ID" value="KGM93062.1"/>
    <property type="molecule type" value="Genomic_DNA"/>
</dbReference>
<evidence type="ECO:0000313" key="3">
    <source>
        <dbReference type="Proteomes" id="UP000030014"/>
    </source>
</evidence>
<name>A0A0A0HWY5_CLOBO</name>
<keyword evidence="1" id="KW-0812">Transmembrane</keyword>
<keyword evidence="1" id="KW-1133">Transmembrane helix</keyword>